<dbReference type="AlphaFoldDB" id="A0A0R1YV40"/>
<dbReference type="GeneID" id="69802080"/>
<comment type="similarity">
    <text evidence="2">Belongs to the GtrA family.</text>
</comment>
<dbReference type="GO" id="GO:0005886">
    <property type="term" value="C:plasma membrane"/>
    <property type="evidence" value="ECO:0007669"/>
    <property type="project" value="TreeGrafter"/>
</dbReference>
<dbReference type="PANTHER" id="PTHR38459">
    <property type="entry name" value="PROPHAGE BACTOPRENOL-LINKED GLUCOSE TRANSLOCASE HOMOLOG"/>
    <property type="match status" value="1"/>
</dbReference>
<evidence type="ECO:0000256" key="1">
    <source>
        <dbReference type="ARBA" id="ARBA00004141"/>
    </source>
</evidence>
<evidence type="ECO:0000256" key="4">
    <source>
        <dbReference type="ARBA" id="ARBA00022989"/>
    </source>
</evidence>
<keyword evidence="4 6" id="KW-1133">Transmembrane helix</keyword>
<feature type="transmembrane region" description="Helical" evidence="6">
    <location>
        <begin position="107"/>
        <end position="129"/>
    </location>
</feature>
<dbReference type="RefSeq" id="WP_075141086.1">
    <property type="nucleotide sequence ID" value="NZ_AZGK01000007.1"/>
</dbReference>
<organism evidence="8 9">
    <name type="scientific">Lentilactobacillus parabuchneri DSM 5707 = NBRC 107865</name>
    <dbReference type="NCBI Taxonomy" id="1423784"/>
    <lineage>
        <taxon>Bacteria</taxon>
        <taxon>Bacillati</taxon>
        <taxon>Bacillota</taxon>
        <taxon>Bacilli</taxon>
        <taxon>Lactobacillales</taxon>
        <taxon>Lactobacillaceae</taxon>
        <taxon>Lentilactobacillus</taxon>
    </lineage>
</organism>
<sequence>MLKKGVTHIKFTKQLFKFGIIGLLNTILTYVIYLVLLNPTNATFAMGVGYGVTSLLGLTLNNHWVFQTGSSLKSVVWKYYATYLFTWVISVLFAHFASNWSLMNPHLIPLVSLIITVPTNFLLSKFWVFNQRHIKEVRRYGSQ</sequence>
<dbReference type="InterPro" id="IPR007267">
    <property type="entry name" value="GtrA_DPMS_TM"/>
</dbReference>
<feature type="transmembrane region" description="Helical" evidence="6">
    <location>
        <begin position="80"/>
        <end position="101"/>
    </location>
</feature>
<gene>
    <name evidence="8" type="ORF">FC51_GL002247</name>
</gene>
<dbReference type="Proteomes" id="UP000051957">
    <property type="component" value="Unassembled WGS sequence"/>
</dbReference>
<evidence type="ECO:0000256" key="3">
    <source>
        <dbReference type="ARBA" id="ARBA00022692"/>
    </source>
</evidence>
<keyword evidence="3 6" id="KW-0812">Transmembrane</keyword>
<dbReference type="Pfam" id="PF04138">
    <property type="entry name" value="GtrA_DPMS_TM"/>
    <property type="match status" value="1"/>
</dbReference>
<accession>A0A0R1YV40</accession>
<dbReference type="InterPro" id="IPR051401">
    <property type="entry name" value="GtrA_CellWall_Glycosyl"/>
</dbReference>
<comment type="subcellular location">
    <subcellularLocation>
        <location evidence="1">Membrane</location>
        <topology evidence="1">Multi-pass membrane protein</topology>
    </subcellularLocation>
</comment>
<reference evidence="8 9" key="1">
    <citation type="journal article" date="2015" name="Genome Announc.">
        <title>Expanding the biotechnology potential of lactobacilli through comparative genomics of 213 strains and associated genera.</title>
        <authorList>
            <person name="Sun Z."/>
            <person name="Harris H.M."/>
            <person name="McCann A."/>
            <person name="Guo C."/>
            <person name="Argimon S."/>
            <person name="Zhang W."/>
            <person name="Yang X."/>
            <person name="Jeffery I.B."/>
            <person name="Cooney J.C."/>
            <person name="Kagawa T.F."/>
            <person name="Liu W."/>
            <person name="Song Y."/>
            <person name="Salvetti E."/>
            <person name="Wrobel A."/>
            <person name="Rasinkangas P."/>
            <person name="Parkhill J."/>
            <person name="Rea M.C."/>
            <person name="O'Sullivan O."/>
            <person name="Ritari J."/>
            <person name="Douillard F.P."/>
            <person name="Paul Ross R."/>
            <person name="Yang R."/>
            <person name="Briner A.E."/>
            <person name="Felis G.E."/>
            <person name="de Vos W.M."/>
            <person name="Barrangou R."/>
            <person name="Klaenhammer T.R."/>
            <person name="Caufield P.W."/>
            <person name="Cui Y."/>
            <person name="Zhang H."/>
            <person name="O'Toole P.W."/>
        </authorList>
    </citation>
    <scope>NUCLEOTIDE SEQUENCE [LARGE SCALE GENOMIC DNA]</scope>
    <source>
        <strain evidence="8 9">DSM 5707</strain>
    </source>
</reference>
<dbReference type="PANTHER" id="PTHR38459:SF1">
    <property type="entry name" value="PROPHAGE BACTOPRENOL-LINKED GLUCOSE TRANSLOCASE HOMOLOG"/>
    <property type="match status" value="1"/>
</dbReference>
<comment type="caution">
    <text evidence="8">The sequence shown here is derived from an EMBL/GenBank/DDBJ whole genome shotgun (WGS) entry which is preliminary data.</text>
</comment>
<keyword evidence="5 6" id="KW-0472">Membrane</keyword>
<proteinExistence type="inferred from homology"/>
<evidence type="ECO:0000256" key="5">
    <source>
        <dbReference type="ARBA" id="ARBA00023136"/>
    </source>
</evidence>
<evidence type="ECO:0000313" key="9">
    <source>
        <dbReference type="Proteomes" id="UP000051957"/>
    </source>
</evidence>
<dbReference type="GO" id="GO:0000271">
    <property type="term" value="P:polysaccharide biosynthetic process"/>
    <property type="evidence" value="ECO:0007669"/>
    <property type="project" value="InterPro"/>
</dbReference>
<dbReference type="EMBL" id="AZGK01000007">
    <property type="protein sequence ID" value="KRM46416.1"/>
    <property type="molecule type" value="Genomic_DNA"/>
</dbReference>
<evidence type="ECO:0000256" key="6">
    <source>
        <dbReference type="SAM" id="Phobius"/>
    </source>
</evidence>
<feature type="transmembrane region" description="Helical" evidence="6">
    <location>
        <begin position="15"/>
        <end position="36"/>
    </location>
</feature>
<evidence type="ECO:0000259" key="7">
    <source>
        <dbReference type="Pfam" id="PF04138"/>
    </source>
</evidence>
<dbReference type="PATRIC" id="fig|1423784.4.peg.2290"/>
<evidence type="ECO:0000256" key="2">
    <source>
        <dbReference type="ARBA" id="ARBA00009399"/>
    </source>
</evidence>
<evidence type="ECO:0000313" key="8">
    <source>
        <dbReference type="EMBL" id="KRM46416.1"/>
    </source>
</evidence>
<protein>
    <submittedName>
        <fullName evidence="8">GtrA family protein</fullName>
    </submittedName>
</protein>
<name>A0A0R1YV40_9LACO</name>
<feature type="domain" description="GtrA/DPMS transmembrane" evidence="7">
    <location>
        <begin position="17"/>
        <end position="129"/>
    </location>
</feature>